<reference evidence="1" key="1">
    <citation type="journal article" date="2020" name="Stud. Mycol.">
        <title>101 Dothideomycetes genomes: a test case for predicting lifestyles and emergence of pathogens.</title>
        <authorList>
            <person name="Haridas S."/>
            <person name="Albert R."/>
            <person name="Binder M."/>
            <person name="Bloem J."/>
            <person name="Labutti K."/>
            <person name="Salamov A."/>
            <person name="Andreopoulos B."/>
            <person name="Baker S."/>
            <person name="Barry K."/>
            <person name="Bills G."/>
            <person name="Bluhm B."/>
            <person name="Cannon C."/>
            <person name="Castanera R."/>
            <person name="Culley D."/>
            <person name="Daum C."/>
            <person name="Ezra D."/>
            <person name="Gonzalez J."/>
            <person name="Henrissat B."/>
            <person name="Kuo A."/>
            <person name="Liang C."/>
            <person name="Lipzen A."/>
            <person name="Lutzoni F."/>
            <person name="Magnuson J."/>
            <person name="Mondo S."/>
            <person name="Nolan M."/>
            <person name="Ohm R."/>
            <person name="Pangilinan J."/>
            <person name="Park H.-J."/>
            <person name="Ramirez L."/>
            <person name="Alfaro M."/>
            <person name="Sun H."/>
            <person name="Tritt A."/>
            <person name="Yoshinaga Y."/>
            <person name="Zwiers L.-H."/>
            <person name="Turgeon B."/>
            <person name="Goodwin S."/>
            <person name="Spatafora J."/>
            <person name="Crous P."/>
            <person name="Grigoriev I."/>
        </authorList>
    </citation>
    <scope>NUCLEOTIDE SEQUENCE</scope>
    <source>
        <strain evidence="1">CBS 279.74</strain>
    </source>
</reference>
<sequence length="174" mass="20032">MLLKSYNGFEVMDVLASRLPALLQLAGGYSRSRRRRRNGSSSLGTFITAIQFTPSRSDIDVVDRPRWTIFYLRLVNEKHTQLHQKSGVIEFFPFASLLRLAQSPIRRTTHSCPVTSDMTSFSILSNLVGMSRSESSMISIMFLPRNIYYDDDFDPTDEYREYRERPRGGIHIQG</sequence>
<dbReference type="Proteomes" id="UP000799428">
    <property type="component" value="Unassembled WGS sequence"/>
</dbReference>
<accession>A0A6G1KAS7</accession>
<evidence type="ECO:0000313" key="2">
    <source>
        <dbReference type="Proteomes" id="UP000799428"/>
    </source>
</evidence>
<dbReference type="AlphaFoldDB" id="A0A6G1KAS7"/>
<gene>
    <name evidence="1" type="ORF">K504DRAFT_281456</name>
</gene>
<keyword evidence="2" id="KW-1185">Reference proteome</keyword>
<proteinExistence type="predicted"/>
<organism evidence="1 2">
    <name type="scientific">Pleomassaria siparia CBS 279.74</name>
    <dbReference type="NCBI Taxonomy" id="1314801"/>
    <lineage>
        <taxon>Eukaryota</taxon>
        <taxon>Fungi</taxon>
        <taxon>Dikarya</taxon>
        <taxon>Ascomycota</taxon>
        <taxon>Pezizomycotina</taxon>
        <taxon>Dothideomycetes</taxon>
        <taxon>Pleosporomycetidae</taxon>
        <taxon>Pleosporales</taxon>
        <taxon>Pleomassariaceae</taxon>
        <taxon>Pleomassaria</taxon>
    </lineage>
</organism>
<dbReference type="EMBL" id="MU005770">
    <property type="protein sequence ID" value="KAF2709733.1"/>
    <property type="molecule type" value="Genomic_DNA"/>
</dbReference>
<name>A0A6G1KAS7_9PLEO</name>
<protein>
    <submittedName>
        <fullName evidence="1">Uncharacterized protein</fullName>
    </submittedName>
</protein>
<evidence type="ECO:0000313" key="1">
    <source>
        <dbReference type="EMBL" id="KAF2709733.1"/>
    </source>
</evidence>